<dbReference type="HOGENOM" id="CLU_1944785_0_0_0"/>
<evidence type="ECO:0000313" key="2">
    <source>
        <dbReference type="Proteomes" id="UP000006898"/>
    </source>
</evidence>
<dbReference type="Proteomes" id="UP000006898">
    <property type="component" value="Chromosome"/>
</dbReference>
<sequence length="129" mass="14659">MDWGKGLAVDDLPQFLPGFEEWDPLGGNVNRFTALRVPTLPCASLPGAETAEPAELHLSVVLRSKRLRDAFENGINDDFSISFGKVHLGSYQFYQVSLCHDRQLLRLRHDFAYHNGTIHLPEKIVDRER</sequence>
<protein>
    <submittedName>
        <fullName evidence="1">Uncharacterized protein</fullName>
    </submittedName>
</protein>
<reference evidence="1 2" key="1">
    <citation type="journal article" date="2010" name="Nature">
        <title>Nitrite-driven anaerobic methane oxidation by oxygenic bacteria.</title>
        <authorList>
            <person name="Ettwig K.F."/>
            <person name="Butler M.K."/>
            <person name="Le Paslier D."/>
            <person name="Pelletier E."/>
            <person name="Mangenot S."/>
            <person name="Kuypers M.M.M."/>
            <person name="Schreiber F."/>
            <person name="Dutilh B.E."/>
            <person name="Zedelius J."/>
            <person name="de Beer D."/>
            <person name="Gloerich J."/>
            <person name="Wessels H.J.C.T."/>
            <person name="van Allen T."/>
            <person name="Luesken F."/>
            <person name="Wu M."/>
            <person name="van de Pas-Schoonen K.T."/>
            <person name="Op den Camp H.J.M."/>
            <person name="Janssen-Megens E.M."/>
            <person name="Francoijs K-J."/>
            <person name="Stunnenberg H."/>
            <person name="Weissenbach J."/>
            <person name="Jetten M.S.M."/>
            <person name="Strous M."/>
        </authorList>
    </citation>
    <scope>NUCLEOTIDE SEQUENCE [LARGE SCALE GENOMIC DNA]</scope>
</reference>
<gene>
    <name evidence="1" type="ORF">DAMO_1372</name>
</gene>
<dbReference type="EMBL" id="FP565575">
    <property type="protein sequence ID" value="CBE68432.1"/>
    <property type="molecule type" value="Genomic_DNA"/>
</dbReference>
<dbReference type="AlphaFoldDB" id="D5MFA3"/>
<dbReference type="KEGG" id="mox:DAMO_1372"/>
<proteinExistence type="predicted"/>
<evidence type="ECO:0000313" key="1">
    <source>
        <dbReference type="EMBL" id="CBE68432.1"/>
    </source>
</evidence>
<accession>D5MFA3</accession>
<name>D5MFA3_METO1</name>
<organism evidence="1 2">
    <name type="scientific">Methylomirabilis oxygeniifera</name>
    <dbReference type="NCBI Taxonomy" id="671143"/>
    <lineage>
        <taxon>Bacteria</taxon>
        <taxon>Candidatus Methylomirabilota</taxon>
        <taxon>Candidatus Methylomirabilia</taxon>
        <taxon>Candidatus Methylomirabilales</taxon>
        <taxon>Candidatus Methylomirabilaceae</taxon>
        <taxon>Candidatus Methylomirabilis</taxon>
    </lineage>
</organism>